<sequence>MSKVHHSIAFAFVFLVSSCSGMEKTNTTSYQEDISNIQPQAWPSQQSPLTVNREHEKKIAALLNAMTVEEKVGQIIQADINSVTPNEVREYYLGAVLNGGNSAPENNNRASAEKWLALADKFWLASTDKSDGRVGIPLLWGSDAVHGHNNIVGATIFPHNIGLGAANDPLLMAKIGKVTATEMRVTGLDWTFAPTLAVARNSRWGRTYESFSEDPAIVASYAEPLVSGIQGKVNTDQFLNSHHIISTAKHFIGDGGTLNGQDQGDNVDDQITMRDVHGAGYPPAIQAGVQVIMASFNSWHGIKMHGHKTMLTDVLVDQMGFDGFVVGDWNGHGQVEGCTNVSCANAFNAGLDMFMAPDSWKQLYQNTLEQVKSGEITLARLDQAVARILRVKLRAGLFDAGLPSSRPLAGNYKLLGSESHRAVAREAVRKSLVLLKNNRQLIPLSPNQRILVAGTAADNIGQASGGWTLSWQGTGNANSDFPNGQSILAAIKEAVTDSQGTVDYHPEGEFEVRPDVAIVVFGEQPYAEFQGDRPHVDFTDNTGLEVLKKFKALNIPTVSIFISGRPLWVNPEINASDAFIAAWLPGSEGGGIADVIMRNEQEKIEHDFVGRLSFSWPKSADQEVLNAEGADYDPLFALGYGLSVTDNVNVEQLNETQVATLSDYHISNFLLSGAAVSPWRLVLSDAKGRSQYLQGTSSSAGGNISVESADYLAQEDSIIVNWLGQGRFLIEGEPVDLERQSNGDMAIQIDYRVLSANLQRASIKLGCENQCKSPLDVTKTLQEKAGDGWQQGFIKLSCFADIGADMKNIKVPFELEVIGSASIQLNKIKVVANQGQASCQL</sequence>
<evidence type="ECO:0000313" key="6">
    <source>
        <dbReference type="Proteomes" id="UP000061468"/>
    </source>
</evidence>
<dbReference type="GO" id="GO:0008422">
    <property type="term" value="F:beta-glucosidase activity"/>
    <property type="evidence" value="ECO:0007669"/>
    <property type="project" value="TreeGrafter"/>
</dbReference>
<feature type="domain" description="Glycoside hydrolase family 3 N-terminal" evidence="2">
    <location>
        <begin position="67"/>
        <end position="391"/>
    </location>
</feature>
<dbReference type="InterPro" id="IPR036962">
    <property type="entry name" value="Glyco_hydro_3_N_sf"/>
</dbReference>
<dbReference type="Gene3D" id="3.40.50.1700">
    <property type="entry name" value="Glycoside hydrolase family 3 C-terminal domain"/>
    <property type="match status" value="1"/>
</dbReference>
<accession>A0AAC8XMJ4</accession>
<dbReference type="Pfam" id="PF01915">
    <property type="entry name" value="Glyco_hydro_3_C"/>
    <property type="match status" value="1"/>
</dbReference>
<dbReference type="Proteomes" id="UP000061468">
    <property type="component" value="Chromosome"/>
</dbReference>
<evidence type="ECO:0000259" key="4">
    <source>
        <dbReference type="Pfam" id="PF18559"/>
    </source>
</evidence>
<keyword evidence="1" id="KW-0378">Hydrolase</keyword>
<dbReference type="SUPFAM" id="SSF51445">
    <property type="entry name" value="(Trans)glycosidases"/>
    <property type="match status" value="1"/>
</dbReference>
<dbReference type="GO" id="GO:0009251">
    <property type="term" value="P:glucan catabolic process"/>
    <property type="evidence" value="ECO:0007669"/>
    <property type="project" value="TreeGrafter"/>
</dbReference>
<dbReference type="PROSITE" id="PS51257">
    <property type="entry name" value="PROKAR_LIPOPROTEIN"/>
    <property type="match status" value="1"/>
</dbReference>
<dbReference type="Gene3D" id="2.60.120.430">
    <property type="entry name" value="Galactose-binding lectin"/>
    <property type="match status" value="1"/>
</dbReference>
<dbReference type="InterPro" id="IPR001764">
    <property type="entry name" value="Glyco_hydro_3_N"/>
</dbReference>
<dbReference type="AlphaFoldDB" id="A0AAC8XMJ4"/>
<evidence type="ECO:0000256" key="1">
    <source>
        <dbReference type="ARBA" id="ARBA00022801"/>
    </source>
</evidence>
<name>A0AAC8XMJ4_9ALTE</name>
<evidence type="ECO:0000259" key="2">
    <source>
        <dbReference type="Pfam" id="PF00933"/>
    </source>
</evidence>
<feature type="domain" description="ExoP galactose-binding-like" evidence="4">
    <location>
        <begin position="677"/>
        <end position="829"/>
    </location>
</feature>
<dbReference type="InterPro" id="IPR051915">
    <property type="entry name" value="Cellulose_Degrad_GH3"/>
</dbReference>
<dbReference type="Pfam" id="PF00933">
    <property type="entry name" value="Glyco_hydro_3"/>
    <property type="match status" value="1"/>
</dbReference>
<dbReference type="InterPro" id="IPR002772">
    <property type="entry name" value="Glyco_hydro_3_C"/>
</dbReference>
<gene>
    <name evidence="5" type="ORF">AV942_19475</name>
</gene>
<proteinExistence type="predicted"/>
<evidence type="ECO:0000259" key="3">
    <source>
        <dbReference type="Pfam" id="PF01915"/>
    </source>
</evidence>
<dbReference type="InterPro" id="IPR041443">
    <property type="entry name" value="Exop_C"/>
</dbReference>
<dbReference type="Gene3D" id="3.20.20.300">
    <property type="entry name" value="Glycoside hydrolase, family 3, N-terminal domain"/>
    <property type="match status" value="1"/>
</dbReference>
<dbReference type="InterPro" id="IPR036881">
    <property type="entry name" value="Glyco_hydro_3_C_sf"/>
</dbReference>
<dbReference type="SUPFAM" id="SSF52279">
    <property type="entry name" value="Beta-D-glucan exohydrolase, C-terminal domain"/>
    <property type="match status" value="1"/>
</dbReference>
<evidence type="ECO:0000313" key="5">
    <source>
        <dbReference type="EMBL" id="AMJ80308.1"/>
    </source>
</evidence>
<dbReference type="EMBL" id="CP013928">
    <property type="protein sequence ID" value="AMJ80308.1"/>
    <property type="molecule type" value="Genomic_DNA"/>
</dbReference>
<dbReference type="PANTHER" id="PTHR30620:SF77">
    <property type="entry name" value="LYSOSOMAL BETA GLUCOSIDASE-LIKE"/>
    <property type="match status" value="1"/>
</dbReference>
<dbReference type="PRINTS" id="PR00133">
    <property type="entry name" value="GLHYDRLASE3"/>
</dbReference>
<protein>
    <submittedName>
        <fullName evidence="5">Beta-glucosidase</fullName>
    </submittedName>
</protein>
<organism evidence="5 6">
    <name type="scientific">Alteromonas mediterranea</name>
    <dbReference type="NCBI Taxonomy" id="314275"/>
    <lineage>
        <taxon>Bacteria</taxon>
        <taxon>Pseudomonadati</taxon>
        <taxon>Pseudomonadota</taxon>
        <taxon>Gammaproteobacteria</taxon>
        <taxon>Alteromonadales</taxon>
        <taxon>Alteromonadaceae</taxon>
        <taxon>Alteromonas/Salinimonas group</taxon>
        <taxon>Alteromonas</taxon>
    </lineage>
</organism>
<reference evidence="5 6" key="1">
    <citation type="submission" date="2015-12" db="EMBL/GenBank/DDBJ databases">
        <title>Intraspecies pangenome expansion in the marine bacterium Alteromonas.</title>
        <authorList>
            <person name="Lopez-Perez M."/>
            <person name="Rodriguez-Valera F."/>
        </authorList>
    </citation>
    <scope>NUCLEOTIDE SEQUENCE [LARGE SCALE GENOMIC DNA]</scope>
    <source>
        <strain evidence="5 6">UM8</strain>
    </source>
</reference>
<dbReference type="InterPro" id="IPR017853">
    <property type="entry name" value="GH"/>
</dbReference>
<dbReference type="RefSeq" id="WP_015068493.1">
    <property type="nucleotide sequence ID" value="NZ_CAXGIV010000001.1"/>
</dbReference>
<dbReference type="Pfam" id="PF18559">
    <property type="entry name" value="Exop_C"/>
    <property type="match status" value="1"/>
</dbReference>
<dbReference type="PANTHER" id="PTHR30620">
    <property type="entry name" value="PERIPLASMIC BETA-GLUCOSIDASE-RELATED"/>
    <property type="match status" value="1"/>
</dbReference>
<feature type="domain" description="Glycoside hydrolase family 3 C-terminal" evidence="3">
    <location>
        <begin position="432"/>
        <end position="643"/>
    </location>
</feature>